<feature type="binding site" evidence="16">
    <location>
        <position position="158"/>
    </location>
    <ligand>
        <name>Zn(2+)</name>
        <dbReference type="ChEBI" id="CHEBI:29105"/>
        <note>catalytic</note>
    </ligand>
</feature>
<comment type="subcellular location">
    <subcellularLocation>
        <location evidence="1 14">Cell membrane</location>
        <topology evidence="1 14">Multi-pass membrane protein</topology>
    </subcellularLocation>
</comment>
<evidence type="ECO:0000256" key="5">
    <source>
        <dbReference type="ARBA" id="ARBA00022692"/>
    </source>
</evidence>
<organism evidence="19 20">
    <name type="scientific">Aliterella atlantica CENA595</name>
    <dbReference type="NCBI Taxonomy" id="1618023"/>
    <lineage>
        <taxon>Bacteria</taxon>
        <taxon>Bacillati</taxon>
        <taxon>Cyanobacteriota</taxon>
        <taxon>Cyanophyceae</taxon>
        <taxon>Chroococcidiopsidales</taxon>
        <taxon>Aliterellaceae</taxon>
        <taxon>Aliterella</taxon>
    </lineage>
</organism>
<protein>
    <recommendedName>
        <fullName evidence="14">Zinc metalloprotease</fullName>
    </recommendedName>
</protein>
<evidence type="ECO:0000256" key="17">
    <source>
        <dbReference type="PROSITE-ProRule" id="PRU00703"/>
    </source>
</evidence>
<keyword evidence="13 14" id="KW-0472">Membrane</keyword>
<evidence type="ECO:0000256" key="11">
    <source>
        <dbReference type="ARBA" id="ARBA00023049"/>
    </source>
</evidence>
<dbReference type="InterPro" id="IPR008915">
    <property type="entry name" value="Peptidase_M50"/>
</dbReference>
<dbReference type="PANTHER" id="PTHR39188">
    <property type="entry name" value="MEMBRANE-ASSOCIATED ZINC METALLOPROTEASE M50B"/>
    <property type="match status" value="1"/>
</dbReference>
<dbReference type="GO" id="GO:0006508">
    <property type="term" value="P:proteolysis"/>
    <property type="evidence" value="ECO:0007669"/>
    <property type="project" value="UniProtKB-KW"/>
</dbReference>
<dbReference type="InterPro" id="IPR000644">
    <property type="entry name" value="CBS_dom"/>
</dbReference>
<dbReference type="PIRSF" id="PIRSF006404">
    <property type="entry name" value="UCP006404_Pept_M50_CBS"/>
    <property type="match status" value="1"/>
</dbReference>
<dbReference type="Pfam" id="PF02163">
    <property type="entry name" value="Peptidase_M50"/>
    <property type="match status" value="2"/>
</dbReference>
<feature type="transmembrane region" description="Helical" evidence="14">
    <location>
        <begin position="144"/>
        <end position="167"/>
    </location>
</feature>
<dbReference type="RefSeq" id="WP_045054756.1">
    <property type="nucleotide sequence ID" value="NZ_CAWMDP010000046.1"/>
</dbReference>
<dbReference type="CDD" id="cd06164">
    <property type="entry name" value="S2P-M50_SpoIVFB_CBS"/>
    <property type="match status" value="1"/>
</dbReference>
<evidence type="ECO:0000256" key="2">
    <source>
        <dbReference type="ARBA" id="ARBA00007931"/>
    </source>
</evidence>
<evidence type="ECO:0000313" key="20">
    <source>
        <dbReference type="Proteomes" id="UP000032452"/>
    </source>
</evidence>
<gene>
    <name evidence="19" type="ORF">UH38_11305</name>
</gene>
<evidence type="ECO:0000256" key="10">
    <source>
        <dbReference type="ARBA" id="ARBA00022989"/>
    </source>
</evidence>
<evidence type="ECO:0000256" key="15">
    <source>
        <dbReference type="PIRSR" id="PIRSR006404-1"/>
    </source>
</evidence>
<accession>A0A0D8ZT36</accession>
<dbReference type="GO" id="GO:0046872">
    <property type="term" value="F:metal ion binding"/>
    <property type="evidence" value="ECO:0007669"/>
    <property type="project" value="UniProtKB-UniRule"/>
</dbReference>
<dbReference type="Gene3D" id="3.10.580.10">
    <property type="entry name" value="CBS-domain"/>
    <property type="match status" value="1"/>
</dbReference>
<evidence type="ECO:0000256" key="8">
    <source>
        <dbReference type="ARBA" id="ARBA00022801"/>
    </source>
</evidence>
<dbReference type="OrthoDB" id="166377at2"/>
<dbReference type="Proteomes" id="UP000032452">
    <property type="component" value="Unassembled WGS sequence"/>
</dbReference>
<keyword evidence="11 14" id="KW-0482">Metalloprotease</keyword>
<dbReference type="EMBL" id="JYON01000010">
    <property type="protein sequence ID" value="KJH71649.1"/>
    <property type="molecule type" value="Genomic_DNA"/>
</dbReference>
<keyword evidence="7" id="KW-0677">Repeat</keyword>
<evidence type="ECO:0000256" key="7">
    <source>
        <dbReference type="ARBA" id="ARBA00022737"/>
    </source>
</evidence>
<feature type="binding site" evidence="16">
    <location>
        <position position="66"/>
    </location>
    <ligand>
        <name>Zn(2+)</name>
        <dbReference type="ChEBI" id="CHEBI:29105"/>
        <note>catalytic</note>
    </ligand>
</feature>
<dbReference type="Pfam" id="PF00571">
    <property type="entry name" value="CBS"/>
    <property type="match status" value="1"/>
</dbReference>
<feature type="transmembrane region" description="Helical" evidence="14">
    <location>
        <begin position="20"/>
        <end position="36"/>
    </location>
</feature>
<dbReference type="GO" id="GO:0008237">
    <property type="term" value="F:metallopeptidase activity"/>
    <property type="evidence" value="ECO:0007669"/>
    <property type="project" value="UniProtKB-UniRule"/>
</dbReference>
<evidence type="ECO:0000256" key="16">
    <source>
        <dbReference type="PIRSR" id="PIRSR006404-2"/>
    </source>
</evidence>
<dbReference type="PATRIC" id="fig|1618023.3.peg.4082"/>
<dbReference type="PROSITE" id="PS51371">
    <property type="entry name" value="CBS"/>
    <property type="match status" value="1"/>
</dbReference>
<keyword evidence="8 14" id="KW-0378">Hydrolase</keyword>
<dbReference type="PANTHER" id="PTHR39188:SF3">
    <property type="entry name" value="STAGE IV SPORULATION PROTEIN FB"/>
    <property type="match status" value="1"/>
</dbReference>
<keyword evidence="9 14" id="KW-0862">Zinc</keyword>
<evidence type="ECO:0000259" key="18">
    <source>
        <dbReference type="PROSITE" id="PS51371"/>
    </source>
</evidence>
<dbReference type="SUPFAM" id="SSF54631">
    <property type="entry name" value="CBS-domain pair"/>
    <property type="match status" value="1"/>
</dbReference>
<feature type="domain" description="CBS" evidence="18">
    <location>
        <begin position="309"/>
        <end position="369"/>
    </location>
</feature>
<dbReference type="InterPro" id="IPR046342">
    <property type="entry name" value="CBS_dom_sf"/>
</dbReference>
<keyword evidence="20" id="KW-1185">Reference proteome</keyword>
<comment type="cofactor">
    <cofactor evidence="14 16">
        <name>Zn(2+)</name>
        <dbReference type="ChEBI" id="CHEBI:29105"/>
    </cofactor>
    <text evidence="14 16">Binds 1 zinc ion per subunit.</text>
</comment>
<evidence type="ECO:0000256" key="13">
    <source>
        <dbReference type="ARBA" id="ARBA00023136"/>
    </source>
</evidence>
<evidence type="ECO:0000256" key="9">
    <source>
        <dbReference type="ARBA" id="ARBA00022833"/>
    </source>
</evidence>
<evidence type="ECO:0000313" key="19">
    <source>
        <dbReference type="EMBL" id="KJH71649.1"/>
    </source>
</evidence>
<comment type="similarity">
    <text evidence="2 14">Belongs to the peptidase M50B family.</text>
</comment>
<proteinExistence type="inferred from homology"/>
<dbReference type="AlphaFoldDB" id="A0A0D8ZT36"/>
<evidence type="ECO:0000256" key="1">
    <source>
        <dbReference type="ARBA" id="ARBA00004651"/>
    </source>
</evidence>
<name>A0A0D8ZT36_9CYAN</name>
<feature type="transmembrane region" description="Helical" evidence="14">
    <location>
        <begin position="187"/>
        <end position="218"/>
    </location>
</feature>
<feature type="transmembrane region" description="Helical" evidence="14">
    <location>
        <begin position="111"/>
        <end position="132"/>
    </location>
</feature>
<feature type="binding site" evidence="16">
    <location>
        <position position="62"/>
    </location>
    <ligand>
        <name>Zn(2+)</name>
        <dbReference type="ChEBI" id="CHEBI:29105"/>
        <note>catalytic</note>
    </ligand>
</feature>
<feature type="active site" evidence="15">
    <location>
        <position position="63"/>
    </location>
</feature>
<reference evidence="19 20" key="1">
    <citation type="submission" date="2015-02" db="EMBL/GenBank/DDBJ databases">
        <title>Draft genome of a novel marine cyanobacterium (Chroococcales) isolated from South Atlantic Ocean.</title>
        <authorList>
            <person name="Rigonato J."/>
            <person name="Alvarenga D.O."/>
            <person name="Branco L.H."/>
            <person name="Varani A.M."/>
            <person name="Brandini F.P."/>
            <person name="Fiore M.F."/>
        </authorList>
    </citation>
    <scope>NUCLEOTIDE SEQUENCE [LARGE SCALE GENOMIC DNA]</scope>
    <source>
        <strain evidence="19 20">CENA595</strain>
    </source>
</reference>
<keyword evidence="6 14" id="KW-0479">Metal-binding</keyword>
<evidence type="ECO:0000256" key="6">
    <source>
        <dbReference type="ARBA" id="ARBA00022723"/>
    </source>
</evidence>
<dbReference type="GO" id="GO:0005886">
    <property type="term" value="C:plasma membrane"/>
    <property type="evidence" value="ECO:0007669"/>
    <property type="project" value="UniProtKB-SubCell"/>
</dbReference>
<evidence type="ECO:0000256" key="4">
    <source>
        <dbReference type="ARBA" id="ARBA00022670"/>
    </source>
</evidence>
<feature type="transmembrane region" description="Helical" evidence="14">
    <location>
        <begin position="74"/>
        <end position="91"/>
    </location>
</feature>
<keyword evidence="12 17" id="KW-0129">CBS domain</keyword>
<comment type="caution">
    <text evidence="19">The sequence shown here is derived from an EMBL/GenBank/DDBJ whole genome shotgun (WGS) entry which is preliminary data.</text>
</comment>
<dbReference type="InterPro" id="IPR016483">
    <property type="entry name" value="UCP006404_Pept_M50_CBS"/>
</dbReference>
<evidence type="ECO:0000256" key="3">
    <source>
        <dbReference type="ARBA" id="ARBA00022475"/>
    </source>
</evidence>
<keyword evidence="10 14" id="KW-1133">Transmembrane helix</keyword>
<feature type="transmembrane region" description="Helical" evidence="14">
    <location>
        <begin position="42"/>
        <end position="62"/>
    </location>
</feature>
<keyword evidence="4 14" id="KW-0645">Protease</keyword>
<dbReference type="CDD" id="cd04639">
    <property type="entry name" value="CBS_pair_peptidase_M50"/>
    <property type="match status" value="1"/>
</dbReference>
<evidence type="ECO:0000256" key="14">
    <source>
        <dbReference type="PIRNR" id="PIRNR006404"/>
    </source>
</evidence>
<sequence>MQTSWRVGSLFEIPLYLDPLWFGIVAIATINFGVAYTQWGSVLAWSAGLVMALLLFGSVLLHELGHSLVARAQGIKVNSITLFFFGGIAAIEEESKTPGGAFQVAIAGPAVSIGLSILLILLSLALPVNSLVSQMSGDLARINLVLALFNLIPGLPLDGGQVFKAAIWKATGDRFKAVRWAARGGQVLGWMAIAAGLAVDFFTGQLITGLWIALLGWFGIRNASAYERVTIVQETLLKIVAADAASKDFRVIDADQTLRSFADSYLLQTTAPETYFAASDGRYRGIVAIDDLRTIERSEWEYKTVNDILHPLSDIPTVNESTPIVAVINQLETKQLPRVTVLSPAGAVAGVIDRGDIVRTVGEKLNKPFAEADIKRVKEEGSYPPGLQLAAIAKSVTNDL</sequence>
<evidence type="ECO:0000256" key="12">
    <source>
        <dbReference type="ARBA" id="ARBA00023122"/>
    </source>
</evidence>
<keyword evidence="3 14" id="KW-1003">Cell membrane</keyword>
<dbReference type="STRING" id="1618023.UH38_11305"/>
<keyword evidence="5 14" id="KW-0812">Transmembrane</keyword>